<evidence type="ECO:0000313" key="3">
    <source>
        <dbReference type="Proteomes" id="UP000557509"/>
    </source>
</evidence>
<feature type="region of interest" description="Disordered" evidence="1">
    <location>
        <begin position="22"/>
        <end position="69"/>
    </location>
</feature>
<sequence length="131" mass="14407">MKARIANKPSCQSFYASKFLKHPAGSTKSKVPARRNSGESNRGNNITTLEDECCSPRHSPSSRLNASSTIKPMLLPILRKEIHSGKQKNSDRSKKTLSRRSAVTCLGILVDDGDAVGQSPGHKQKLNWLQH</sequence>
<gene>
    <name evidence="2" type="ORF">TGRH88_045820</name>
</gene>
<keyword evidence="3" id="KW-1185">Reference proteome</keyword>
<dbReference type="AlphaFoldDB" id="A0A7J6K274"/>
<evidence type="ECO:0000256" key="1">
    <source>
        <dbReference type="SAM" id="MobiDB-lite"/>
    </source>
</evidence>
<proteinExistence type="predicted"/>
<comment type="caution">
    <text evidence="2">The sequence shown here is derived from an EMBL/GenBank/DDBJ whole genome shotgun (WGS) entry which is preliminary data.</text>
</comment>
<feature type="compositionally biased region" description="Polar residues" evidence="1">
    <location>
        <begin position="58"/>
        <end position="69"/>
    </location>
</feature>
<protein>
    <submittedName>
        <fullName evidence="2">Uncharacterized protein</fullName>
    </submittedName>
</protein>
<dbReference type="Proteomes" id="UP000557509">
    <property type="component" value="Unassembled WGS sequence"/>
</dbReference>
<feature type="compositionally biased region" description="Low complexity" evidence="1">
    <location>
        <begin position="34"/>
        <end position="45"/>
    </location>
</feature>
<accession>A0A7J6K274</accession>
<dbReference type="VEuPathDB" id="ToxoDB:TGME49_226245"/>
<name>A0A7J6K274_TOXGO</name>
<reference evidence="2 3" key="1">
    <citation type="submission" date="2020-03" db="EMBL/GenBank/DDBJ databases">
        <title>Genome sequence of Toxoplasma gondii RH-88 strain.</title>
        <authorList>
            <person name="Lorenzi H.A."/>
            <person name="Venepally P."/>
            <person name="Rozenberg A."/>
            <person name="Sibley D."/>
        </authorList>
    </citation>
    <scope>NUCLEOTIDE SEQUENCE [LARGE SCALE GENOMIC DNA]</scope>
    <source>
        <strain evidence="2 3">RH-88</strain>
    </source>
</reference>
<organism evidence="2 3">
    <name type="scientific">Toxoplasma gondii</name>
    <dbReference type="NCBI Taxonomy" id="5811"/>
    <lineage>
        <taxon>Eukaryota</taxon>
        <taxon>Sar</taxon>
        <taxon>Alveolata</taxon>
        <taxon>Apicomplexa</taxon>
        <taxon>Conoidasida</taxon>
        <taxon>Coccidia</taxon>
        <taxon>Eucoccidiorida</taxon>
        <taxon>Eimeriorina</taxon>
        <taxon>Sarcocystidae</taxon>
        <taxon>Toxoplasma</taxon>
    </lineage>
</organism>
<dbReference type="EMBL" id="JAAUHK010000195">
    <property type="protein sequence ID" value="KAF4640656.1"/>
    <property type="molecule type" value="Genomic_DNA"/>
</dbReference>
<evidence type="ECO:0000313" key="2">
    <source>
        <dbReference type="EMBL" id="KAF4640656.1"/>
    </source>
</evidence>